<evidence type="ECO:0000259" key="9">
    <source>
        <dbReference type="PROSITE" id="PS50146"/>
    </source>
</evidence>
<dbReference type="PANTHER" id="PTHR12358">
    <property type="entry name" value="SPHINGOSINE KINASE"/>
    <property type="match status" value="1"/>
</dbReference>
<name>A0ABV7WGK7_9MICO</name>
<sequence length="332" mass="34365">MEHPPGLDLGDARTDRTGSRVVLVVNPSSGAGRGAAVGDAALTRLRGLGHQVEQVVAPDAATAERLAARAVARSGSDAADALVVVGGDGVVHLGLNVVAGTGVPLGVVPAGTGNDLARAWGLPSDPVAAVDTVDACLRLRSVRRLDAVRTVPVDGAGGGPRWVAGVVAAGFDAVVNERANGWRWPRGAARYNLAIARELPVFRPVPYRLVLDGDVWETESLLVAVANTASYGGGMRIAPDASATDGLLDVVVVRPVPLHRFVRLFPKVYRGTHVELDVVEVRRAATVEVTVDGGGRHPRPIVAYGDGERLGSLPRRFTATPGAVAVLAPLPT</sequence>
<keyword evidence="7" id="KW-0594">Phospholipid biosynthesis</keyword>
<evidence type="ECO:0000313" key="11">
    <source>
        <dbReference type="Proteomes" id="UP001595685"/>
    </source>
</evidence>
<dbReference type="InterPro" id="IPR050187">
    <property type="entry name" value="Lipid_Phosphate_FormReg"/>
</dbReference>
<keyword evidence="4" id="KW-0547">Nucleotide-binding</keyword>
<dbReference type="SUPFAM" id="SSF111331">
    <property type="entry name" value="NAD kinase/diacylglycerol kinase-like"/>
    <property type="match status" value="1"/>
</dbReference>
<dbReference type="Pfam" id="PF19279">
    <property type="entry name" value="YegS_C"/>
    <property type="match status" value="1"/>
</dbReference>
<dbReference type="SMART" id="SM00046">
    <property type="entry name" value="DAGKc"/>
    <property type="match status" value="1"/>
</dbReference>
<comment type="caution">
    <text evidence="10">The sequence shown here is derived from an EMBL/GenBank/DDBJ whole genome shotgun (WGS) entry which is preliminary data.</text>
</comment>
<keyword evidence="3" id="KW-0808">Transferase</keyword>
<dbReference type="GO" id="GO:0016301">
    <property type="term" value="F:kinase activity"/>
    <property type="evidence" value="ECO:0007669"/>
    <property type="project" value="UniProtKB-KW"/>
</dbReference>
<keyword evidence="11" id="KW-1185">Reference proteome</keyword>
<keyword evidence="6" id="KW-0067">ATP-binding</keyword>
<feature type="domain" description="DAGKc" evidence="9">
    <location>
        <begin position="16"/>
        <end position="157"/>
    </location>
</feature>
<protein>
    <submittedName>
        <fullName evidence="10">Diacylglycerol kinase family protein</fullName>
    </submittedName>
</protein>
<dbReference type="RefSeq" id="WP_340293829.1">
    <property type="nucleotide sequence ID" value="NZ_JBBEOI010000124.1"/>
</dbReference>
<gene>
    <name evidence="10" type="ORF">ACFOLH_04815</name>
</gene>
<evidence type="ECO:0000256" key="4">
    <source>
        <dbReference type="ARBA" id="ARBA00022741"/>
    </source>
</evidence>
<comment type="cofactor">
    <cofactor evidence="1">
        <name>Mg(2+)</name>
        <dbReference type="ChEBI" id="CHEBI:18420"/>
    </cofactor>
</comment>
<dbReference type="EMBL" id="JBHRWW010000002">
    <property type="protein sequence ID" value="MFC3687658.1"/>
    <property type="molecule type" value="Genomic_DNA"/>
</dbReference>
<evidence type="ECO:0000256" key="8">
    <source>
        <dbReference type="ARBA" id="ARBA00023264"/>
    </source>
</evidence>
<dbReference type="InterPro" id="IPR045540">
    <property type="entry name" value="YegS/DAGK_C"/>
</dbReference>
<evidence type="ECO:0000256" key="7">
    <source>
        <dbReference type="ARBA" id="ARBA00023209"/>
    </source>
</evidence>
<keyword evidence="8" id="KW-1208">Phospholipid metabolism</keyword>
<evidence type="ECO:0000256" key="6">
    <source>
        <dbReference type="ARBA" id="ARBA00022840"/>
    </source>
</evidence>
<dbReference type="Pfam" id="PF00781">
    <property type="entry name" value="DAGK_cat"/>
    <property type="match status" value="1"/>
</dbReference>
<dbReference type="Gene3D" id="3.40.50.10330">
    <property type="entry name" value="Probable inorganic polyphosphate/atp-NAD kinase, domain 1"/>
    <property type="match status" value="1"/>
</dbReference>
<evidence type="ECO:0000256" key="1">
    <source>
        <dbReference type="ARBA" id="ARBA00001946"/>
    </source>
</evidence>
<dbReference type="Gene3D" id="2.60.200.40">
    <property type="match status" value="1"/>
</dbReference>
<evidence type="ECO:0000256" key="3">
    <source>
        <dbReference type="ARBA" id="ARBA00022679"/>
    </source>
</evidence>
<keyword evidence="7" id="KW-0444">Lipid biosynthesis</keyword>
<evidence type="ECO:0000313" key="10">
    <source>
        <dbReference type="EMBL" id="MFC3687658.1"/>
    </source>
</evidence>
<dbReference type="PROSITE" id="PS50146">
    <property type="entry name" value="DAGK"/>
    <property type="match status" value="1"/>
</dbReference>
<dbReference type="Proteomes" id="UP001595685">
    <property type="component" value="Unassembled WGS sequence"/>
</dbReference>
<dbReference type="InterPro" id="IPR001206">
    <property type="entry name" value="Diacylglycerol_kinase_cat_dom"/>
</dbReference>
<accession>A0ABV7WGK7</accession>
<dbReference type="InterPro" id="IPR016064">
    <property type="entry name" value="NAD/diacylglycerol_kinase_sf"/>
</dbReference>
<organism evidence="10 11">
    <name type="scientific">Aquipuribacter hungaricus</name>
    <dbReference type="NCBI Taxonomy" id="545624"/>
    <lineage>
        <taxon>Bacteria</taxon>
        <taxon>Bacillati</taxon>
        <taxon>Actinomycetota</taxon>
        <taxon>Actinomycetes</taxon>
        <taxon>Micrococcales</taxon>
        <taxon>Intrasporangiaceae</taxon>
        <taxon>Aquipuribacter</taxon>
    </lineage>
</organism>
<dbReference type="InterPro" id="IPR017438">
    <property type="entry name" value="ATP-NAD_kinase_N"/>
</dbReference>
<reference evidence="11" key="1">
    <citation type="journal article" date="2019" name="Int. J. Syst. Evol. Microbiol.">
        <title>The Global Catalogue of Microorganisms (GCM) 10K type strain sequencing project: providing services to taxonomists for standard genome sequencing and annotation.</title>
        <authorList>
            <consortium name="The Broad Institute Genomics Platform"/>
            <consortium name="The Broad Institute Genome Sequencing Center for Infectious Disease"/>
            <person name="Wu L."/>
            <person name="Ma J."/>
        </authorList>
    </citation>
    <scope>NUCLEOTIDE SEQUENCE [LARGE SCALE GENOMIC DNA]</scope>
    <source>
        <strain evidence="11">NCAIM B.02333</strain>
    </source>
</reference>
<dbReference type="PANTHER" id="PTHR12358:SF106">
    <property type="entry name" value="LIPID KINASE YEGS"/>
    <property type="match status" value="1"/>
</dbReference>
<evidence type="ECO:0000256" key="5">
    <source>
        <dbReference type="ARBA" id="ARBA00022777"/>
    </source>
</evidence>
<proteinExistence type="inferred from homology"/>
<comment type="similarity">
    <text evidence="2">Belongs to the diacylglycerol/lipid kinase family.</text>
</comment>
<keyword evidence="7" id="KW-0443">Lipid metabolism</keyword>
<evidence type="ECO:0000256" key="2">
    <source>
        <dbReference type="ARBA" id="ARBA00005983"/>
    </source>
</evidence>
<keyword evidence="5 10" id="KW-0418">Kinase</keyword>